<protein>
    <submittedName>
        <fullName evidence="3">Uncharacterized protein</fullName>
    </submittedName>
</protein>
<reference evidence="3 4" key="1">
    <citation type="submission" date="2019-03" db="EMBL/GenBank/DDBJ databases">
        <title>Genome sequence of Sphingomonas sp. 17J27-24.</title>
        <authorList>
            <person name="Kim M."/>
            <person name="Maeng S."/>
            <person name="Sathiyaraj S."/>
        </authorList>
    </citation>
    <scope>NUCLEOTIDE SEQUENCE [LARGE SCALE GENOMIC DNA]</scope>
    <source>
        <strain evidence="3 4">17J27-24</strain>
    </source>
</reference>
<evidence type="ECO:0000256" key="2">
    <source>
        <dbReference type="SAM" id="Phobius"/>
    </source>
</evidence>
<organism evidence="3 4">
    <name type="scientific">Sphingomonas parva</name>
    <dbReference type="NCBI Taxonomy" id="2555898"/>
    <lineage>
        <taxon>Bacteria</taxon>
        <taxon>Pseudomonadati</taxon>
        <taxon>Pseudomonadota</taxon>
        <taxon>Alphaproteobacteria</taxon>
        <taxon>Sphingomonadales</taxon>
        <taxon>Sphingomonadaceae</taxon>
        <taxon>Sphingomonas</taxon>
    </lineage>
</organism>
<dbReference type="RefSeq" id="WP_135089240.1">
    <property type="nucleotide sequence ID" value="NZ_SPDV01000040.1"/>
</dbReference>
<keyword evidence="1" id="KW-0175">Coiled coil</keyword>
<evidence type="ECO:0000256" key="1">
    <source>
        <dbReference type="SAM" id="Coils"/>
    </source>
</evidence>
<keyword evidence="2" id="KW-1133">Transmembrane helix</keyword>
<keyword evidence="2" id="KW-0472">Membrane</keyword>
<dbReference type="Proteomes" id="UP000298213">
    <property type="component" value="Unassembled WGS sequence"/>
</dbReference>
<keyword evidence="4" id="KW-1185">Reference proteome</keyword>
<keyword evidence="2" id="KW-0812">Transmembrane</keyword>
<dbReference type="InterPro" id="IPR036983">
    <property type="entry name" value="AIM24_sf"/>
</dbReference>
<dbReference type="Gene3D" id="3.60.160.10">
    <property type="entry name" value="Mitochondrial biogenesis AIM24"/>
    <property type="match status" value="1"/>
</dbReference>
<sequence>MIALLRSLAGWIARHMAIFVLIAIALWGTARIYQAWRAVPQLRGEVAALEGQERELERIVAREMAAARQKQQRLATMEAAALGQRLRAIRAELTALDGERYGRAGLALDVLRGDTERIAGQLGAGLRVRLLQREEAVILARLRSIAGDRRAQGLASEIAALDARAAALEQQIAAIERRHPILSKAESVLVLRNLEGPWRELSRARGELRAVQARRAQAMQVQAAAQRAAQALAAVYARAQAQMLSVPPPGATLTRLIEERRAELSQNWAHRAWTAIEPVLGAALWITLLVIVVPPATKAFWFFVVAPAASRLRPITLAGDLGSEAYWGRPEAGNETSVRGSGVSRPVVLRPGDELLIKPEFLQSSMNRARIDSALVLSWSIPLGSLATGLVGLTRIRVDRRETATVSATQDLFDEVALIHVPAGSGLVFKPRGLIGVVQRVDRPARIRRVWRLGHLSAWLTLQLRFLVFEGPCTLVVKGARGVALEPADTGRRISGTATLGWSAGVGYSVRRSETFLAYLAGKQSLFNDSFEGEGGCVVYEEVPRAATGAGIFSRGLEGLGDGLMKVVGL</sequence>
<name>A0A4Y8ZM85_9SPHN</name>
<dbReference type="OrthoDB" id="186343at2"/>
<accession>A0A4Y8ZM85</accession>
<evidence type="ECO:0000313" key="3">
    <source>
        <dbReference type="EMBL" id="TFI57064.1"/>
    </source>
</evidence>
<proteinExistence type="predicted"/>
<feature type="coiled-coil region" evidence="1">
    <location>
        <begin position="151"/>
        <end position="178"/>
    </location>
</feature>
<comment type="caution">
    <text evidence="3">The sequence shown here is derived from an EMBL/GenBank/DDBJ whole genome shotgun (WGS) entry which is preliminary data.</text>
</comment>
<dbReference type="AlphaFoldDB" id="A0A4Y8ZM85"/>
<evidence type="ECO:0000313" key="4">
    <source>
        <dbReference type="Proteomes" id="UP000298213"/>
    </source>
</evidence>
<dbReference type="EMBL" id="SPDV01000040">
    <property type="protein sequence ID" value="TFI57064.1"/>
    <property type="molecule type" value="Genomic_DNA"/>
</dbReference>
<gene>
    <name evidence="3" type="ORF">E2493_17070</name>
</gene>
<feature type="transmembrane region" description="Helical" evidence="2">
    <location>
        <begin position="12"/>
        <end position="33"/>
    </location>
</feature>